<dbReference type="InterPro" id="IPR027417">
    <property type="entry name" value="P-loop_NTPase"/>
</dbReference>
<dbReference type="PROSITE" id="PS50893">
    <property type="entry name" value="ABC_TRANSPORTER_2"/>
    <property type="match status" value="1"/>
</dbReference>
<dbReference type="FunFam" id="3.40.50.300:FF:000020">
    <property type="entry name" value="Amino acid ABC transporter ATP-binding component"/>
    <property type="match status" value="1"/>
</dbReference>
<dbReference type="Pfam" id="PF00005">
    <property type="entry name" value="ABC_tran"/>
    <property type="match status" value="1"/>
</dbReference>
<accession>A0A3F3GX19</accession>
<dbReference type="STRING" id="220714.SAMN05660469_1014"/>
<dbReference type="InterPro" id="IPR050086">
    <property type="entry name" value="MetN_ABC_transporter-like"/>
</dbReference>
<dbReference type="PANTHER" id="PTHR43166">
    <property type="entry name" value="AMINO ACID IMPORT ATP-BINDING PROTEIN"/>
    <property type="match status" value="1"/>
</dbReference>
<keyword evidence="11" id="KW-1185">Reference proteome</keyword>
<keyword evidence="5" id="KW-0547">Nucleotide-binding</keyword>
<comment type="subcellular location">
    <subcellularLocation>
        <location evidence="1">Cell membrane</location>
        <topology evidence="1">Peripheral membrane protein</topology>
    </subcellularLocation>
</comment>
<dbReference type="InterPro" id="IPR003593">
    <property type="entry name" value="AAA+_ATPase"/>
</dbReference>
<dbReference type="Gene3D" id="3.40.50.300">
    <property type="entry name" value="P-loop containing nucleotide triphosphate hydrolases"/>
    <property type="match status" value="1"/>
</dbReference>
<dbReference type="GO" id="GO:0005524">
    <property type="term" value="F:ATP binding"/>
    <property type="evidence" value="ECO:0007669"/>
    <property type="project" value="UniProtKB-KW"/>
</dbReference>
<evidence type="ECO:0000256" key="5">
    <source>
        <dbReference type="ARBA" id="ARBA00022741"/>
    </source>
</evidence>
<dbReference type="SMART" id="SM00382">
    <property type="entry name" value="AAA"/>
    <property type="match status" value="1"/>
</dbReference>
<sequence>MTNPIISVKHLKKDFEQNHVLKDINGDINAGQVICIIGPSGSGKSTLLRCINQLERPTSGVVDFNGVDLVQQTDQELAKLGEQIGVVFQNFNLFPNMSVLANLKLAPMRVKGLSDEEATKIAMKYLTSVGLADKAEAFPNSLSGGQKQRVAIARALAMQPKVLFFDEPTSALDPENVGEVLKVMQSLADGQMTMVVVTHEMNFAKKVADEIWFMADGVIQEKNTPAELFNNPQNPKTQDFISKVLVAD</sequence>
<name>A0A3F3GX19_9LACO</name>
<dbReference type="CDD" id="cd03262">
    <property type="entry name" value="ABC_HisP_GlnQ"/>
    <property type="match status" value="1"/>
</dbReference>
<dbReference type="PIRSF" id="PIRSF039085">
    <property type="entry name" value="ABC_ATPase_HisP"/>
    <property type="match status" value="1"/>
</dbReference>
<evidence type="ECO:0000256" key="4">
    <source>
        <dbReference type="ARBA" id="ARBA00022475"/>
    </source>
</evidence>
<dbReference type="Proteomes" id="UP000061227">
    <property type="component" value="Unassembled WGS sequence"/>
</dbReference>
<proteinExistence type="inferred from homology"/>
<dbReference type="RefSeq" id="WP_059378789.1">
    <property type="nucleotide sequence ID" value="NZ_DF968067.1"/>
</dbReference>
<evidence type="ECO:0000256" key="6">
    <source>
        <dbReference type="ARBA" id="ARBA00022840"/>
    </source>
</evidence>
<keyword evidence="8" id="KW-0472">Membrane</keyword>
<dbReference type="AlphaFoldDB" id="A0A3F3GX19"/>
<dbReference type="OrthoDB" id="9804199at2"/>
<evidence type="ECO:0000256" key="8">
    <source>
        <dbReference type="ARBA" id="ARBA00023136"/>
    </source>
</evidence>
<dbReference type="EMBL" id="DF968067">
    <property type="protein sequence ID" value="GAP03254.1"/>
    <property type="molecule type" value="Genomic_DNA"/>
</dbReference>
<evidence type="ECO:0000256" key="7">
    <source>
        <dbReference type="ARBA" id="ARBA00022970"/>
    </source>
</evidence>
<protein>
    <submittedName>
        <fullName evidence="10">Glutamine ABC transporter ATP binding protein</fullName>
    </submittedName>
</protein>
<keyword evidence="4" id="KW-1003">Cell membrane</keyword>
<dbReference type="PROSITE" id="PS00211">
    <property type="entry name" value="ABC_TRANSPORTER_1"/>
    <property type="match status" value="1"/>
</dbReference>
<feature type="domain" description="ABC transporter" evidence="9">
    <location>
        <begin position="6"/>
        <end position="241"/>
    </location>
</feature>
<evidence type="ECO:0000256" key="1">
    <source>
        <dbReference type="ARBA" id="ARBA00004202"/>
    </source>
</evidence>
<evidence type="ECO:0000313" key="11">
    <source>
        <dbReference type="Proteomes" id="UP000061227"/>
    </source>
</evidence>
<dbReference type="GO" id="GO:0016887">
    <property type="term" value="F:ATP hydrolysis activity"/>
    <property type="evidence" value="ECO:0007669"/>
    <property type="project" value="InterPro"/>
</dbReference>
<reference evidence="10 11" key="1">
    <citation type="journal article" date="2015" name="BMC Genomics">
        <title>Comparative genomics of Fructobacillus spp. and Leuconostoc spp. reveals niche-specific evolution of Fructobacillus spp.</title>
        <authorList>
            <person name="Endo A."/>
            <person name="Tanizawa Y."/>
            <person name="Tanaka N."/>
            <person name="Maeno S."/>
            <person name="Kumar H."/>
            <person name="Shiwa Y."/>
            <person name="Okada S."/>
            <person name="Yoshikawa H."/>
            <person name="Dicks L."/>
            <person name="Nakagawa J."/>
            <person name="Arita M."/>
        </authorList>
    </citation>
    <scope>NUCLEOTIDE SEQUENCE [LARGE SCALE GENOMIC DNA]</scope>
    <source>
        <strain evidence="10 11">DSM 15468</strain>
    </source>
</reference>
<dbReference type="GO" id="GO:0015424">
    <property type="term" value="F:ABC-type amino acid transporter activity"/>
    <property type="evidence" value="ECO:0007669"/>
    <property type="project" value="InterPro"/>
</dbReference>
<comment type="similarity">
    <text evidence="2">Belongs to the ABC transporter superfamily.</text>
</comment>
<dbReference type="SUPFAM" id="SSF52540">
    <property type="entry name" value="P-loop containing nucleoside triphosphate hydrolases"/>
    <property type="match status" value="1"/>
</dbReference>
<keyword evidence="3" id="KW-0813">Transport</keyword>
<dbReference type="InterPro" id="IPR017871">
    <property type="entry name" value="ABC_transporter-like_CS"/>
</dbReference>
<evidence type="ECO:0000256" key="2">
    <source>
        <dbReference type="ARBA" id="ARBA00005417"/>
    </source>
</evidence>
<dbReference type="InterPro" id="IPR003439">
    <property type="entry name" value="ABC_transporter-like_ATP-bd"/>
</dbReference>
<evidence type="ECO:0000313" key="10">
    <source>
        <dbReference type="EMBL" id="GAP03254.1"/>
    </source>
</evidence>
<organism evidence="10 11">
    <name type="scientific">Fructobacillus pseudoficulneus</name>
    <dbReference type="NCBI Taxonomy" id="220714"/>
    <lineage>
        <taxon>Bacteria</taxon>
        <taxon>Bacillati</taxon>
        <taxon>Bacillota</taxon>
        <taxon>Bacilli</taxon>
        <taxon>Lactobacillales</taxon>
        <taxon>Lactobacillaceae</taxon>
        <taxon>Fructobacillus</taxon>
    </lineage>
</organism>
<evidence type="ECO:0000259" key="9">
    <source>
        <dbReference type="PROSITE" id="PS50893"/>
    </source>
</evidence>
<keyword evidence="6" id="KW-0067">ATP-binding</keyword>
<keyword evidence="7" id="KW-0029">Amino-acid transport</keyword>
<evidence type="ECO:0000256" key="3">
    <source>
        <dbReference type="ARBA" id="ARBA00022448"/>
    </source>
</evidence>
<dbReference type="InterPro" id="IPR030679">
    <property type="entry name" value="ABC_ATPase_HisP-typ"/>
</dbReference>
<gene>
    <name evidence="10" type="ORF">FPFC_050710</name>
</gene>
<dbReference type="PANTHER" id="PTHR43166:SF9">
    <property type="entry name" value="GLUTAMATE_ASPARTATE IMPORT ATP-BINDING PROTEIN GLTL"/>
    <property type="match status" value="1"/>
</dbReference>
<dbReference type="GO" id="GO:0005886">
    <property type="term" value="C:plasma membrane"/>
    <property type="evidence" value="ECO:0007669"/>
    <property type="project" value="UniProtKB-SubCell"/>
</dbReference>